<dbReference type="EMBL" id="JAEAOA010001819">
    <property type="protein sequence ID" value="KAK3594205.1"/>
    <property type="molecule type" value="Genomic_DNA"/>
</dbReference>
<keyword evidence="2" id="KW-1185">Reference proteome</keyword>
<accession>A0AAE0SME4</accession>
<gene>
    <name evidence="1" type="ORF">CHS0354_030636</name>
</gene>
<evidence type="ECO:0000313" key="2">
    <source>
        <dbReference type="Proteomes" id="UP001195483"/>
    </source>
</evidence>
<reference evidence="1" key="3">
    <citation type="submission" date="2023-05" db="EMBL/GenBank/DDBJ databases">
        <authorList>
            <person name="Smith C.H."/>
        </authorList>
    </citation>
    <scope>NUCLEOTIDE SEQUENCE</scope>
    <source>
        <strain evidence="1">CHS0354</strain>
        <tissue evidence="1">Mantle</tissue>
    </source>
</reference>
<dbReference type="SUPFAM" id="SSF53474">
    <property type="entry name" value="alpha/beta-Hydrolases"/>
    <property type="match status" value="1"/>
</dbReference>
<sequence length="212" mass="24358">MSANVSLYQSVIETGTLANENDYDPGPLDLKEWDWNKYKEYVSSKLSTFGDHDVTSALSLYPTGFITPEYQFTSMVSDLRVNCPNDVMTSVARKYFREPVYRYVVTSWPSQPVHAIGLPFAASYSFHMWDIFAFFGTIDQYINPMKESDIEWQNNVRKEVISFVHKGHPASPIWNANVTAILSQNTNITNTFHPDQCTFWNQAGFFAYGWIN</sequence>
<comment type="caution">
    <text evidence="1">The sequence shown here is derived from an EMBL/GenBank/DDBJ whole genome shotgun (WGS) entry which is preliminary data.</text>
</comment>
<evidence type="ECO:0000313" key="1">
    <source>
        <dbReference type="EMBL" id="KAK3594205.1"/>
    </source>
</evidence>
<dbReference type="AlphaFoldDB" id="A0AAE0SME4"/>
<evidence type="ECO:0008006" key="3">
    <source>
        <dbReference type="Google" id="ProtNLM"/>
    </source>
</evidence>
<protein>
    <recommendedName>
        <fullName evidence="3">Carboxylesterase type B domain-containing protein</fullName>
    </recommendedName>
</protein>
<reference evidence="1" key="1">
    <citation type="journal article" date="2021" name="Genome Biol. Evol.">
        <title>A High-Quality Reference Genome for a Parasitic Bivalve with Doubly Uniparental Inheritance (Bivalvia: Unionida).</title>
        <authorList>
            <person name="Smith C.H."/>
        </authorList>
    </citation>
    <scope>NUCLEOTIDE SEQUENCE</scope>
    <source>
        <strain evidence="1">CHS0354</strain>
    </source>
</reference>
<dbReference type="InterPro" id="IPR029058">
    <property type="entry name" value="AB_hydrolase_fold"/>
</dbReference>
<organism evidence="1 2">
    <name type="scientific">Potamilus streckersoni</name>
    <dbReference type="NCBI Taxonomy" id="2493646"/>
    <lineage>
        <taxon>Eukaryota</taxon>
        <taxon>Metazoa</taxon>
        <taxon>Spiralia</taxon>
        <taxon>Lophotrochozoa</taxon>
        <taxon>Mollusca</taxon>
        <taxon>Bivalvia</taxon>
        <taxon>Autobranchia</taxon>
        <taxon>Heteroconchia</taxon>
        <taxon>Palaeoheterodonta</taxon>
        <taxon>Unionida</taxon>
        <taxon>Unionoidea</taxon>
        <taxon>Unionidae</taxon>
        <taxon>Ambleminae</taxon>
        <taxon>Lampsilini</taxon>
        <taxon>Potamilus</taxon>
    </lineage>
</organism>
<dbReference type="Gene3D" id="3.40.50.1820">
    <property type="entry name" value="alpha/beta hydrolase"/>
    <property type="match status" value="1"/>
</dbReference>
<proteinExistence type="predicted"/>
<name>A0AAE0SME4_9BIVA</name>
<reference evidence="1" key="2">
    <citation type="journal article" date="2021" name="Genome Biol. Evol.">
        <title>Developing a high-quality reference genome for a parasitic bivalve with doubly uniparental inheritance (Bivalvia: Unionida).</title>
        <authorList>
            <person name="Smith C.H."/>
        </authorList>
    </citation>
    <scope>NUCLEOTIDE SEQUENCE</scope>
    <source>
        <strain evidence="1">CHS0354</strain>
        <tissue evidence="1">Mantle</tissue>
    </source>
</reference>
<dbReference type="Proteomes" id="UP001195483">
    <property type="component" value="Unassembled WGS sequence"/>
</dbReference>